<evidence type="ECO:0000256" key="8">
    <source>
        <dbReference type="ARBA" id="ARBA00022833"/>
    </source>
</evidence>
<feature type="region of interest" description="Disordered" evidence="10">
    <location>
        <begin position="224"/>
        <end position="269"/>
    </location>
</feature>
<dbReference type="Gene3D" id="3.30.40.10">
    <property type="entry name" value="Zinc/RING finger domain, C3HC4 (zinc finger)"/>
    <property type="match status" value="1"/>
</dbReference>
<gene>
    <name evidence="13" type="ORF">JXQ802_LOCUS24348</name>
    <name evidence="12" type="ORF">PYM288_LOCUS12110</name>
</gene>
<dbReference type="Proteomes" id="UP000663854">
    <property type="component" value="Unassembled WGS sequence"/>
</dbReference>
<keyword evidence="5" id="KW-0479">Metal-binding</keyword>
<evidence type="ECO:0000256" key="1">
    <source>
        <dbReference type="ARBA" id="ARBA00000900"/>
    </source>
</evidence>
<evidence type="ECO:0000313" key="12">
    <source>
        <dbReference type="EMBL" id="CAF0950783.1"/>
    </source>
</evidence>
<dbReference type="EMBL" id="CAJNOL010000788">
    <property type="protein sequence ID" value="CAF1199724.1"/>
    <property type="molecule type" value="Genomic_DNA"/>
</dbReference>
<evidence type="ECO:0000256" key="7">
    <source>
        <dbReference type="ARBA" id="ARBA00022786"/>
    </source>
</evidence>
<dbReference type="PROSITE" id="PS50089">
    <property type="entry name" value="ZF_RING_2"/>
    <property type="match status" value="1"/>
</dbReference>
<keyword evidence="8" id="KW-0862">Zinc</keyword>
<keyword evidence="4" id="KW-0808">Transferase</keyword>
<dbReference type="EMBL" id="CAJNOH010000219">
    <property type="protein sequence ID" value="CAF0950783.1"/>
    <property type="molecule type" value="Genomic_DNA"/>
</dbReference>
<dbReference type="PANTHER" id="PTHR45931">
    <property type="entry name" value="SI:CH211-59O9.10"/>
    <property type="match status" value="1"/>
</dbReference>
<dbReference type="Proteomes" id="UP000663870">
    <property type="component" value="Unassembled WGS sequence"/>
</dbReference>
<dbReference type="Pfam" id="PF13639">
    <property type="entry name" value="zf-RING_2"/>
    <property type="match status" value="1"/>
</dbReference>
<reference evidence="12" key="1">
    <citation type="submission" date="2021-02" db="EMBL/GenBank/DDBJ databases">
        <authorList>
            <person name="Nowell W R."/>
        </authorList>
    </citation>
    <scope>NUCLEOTIDE SEQUENCE</scope>
</reference>
<comment type="catalytic activity">
    <reaction evidence="1">
        <text>S-ubiquitinyl-[E2 ubiquitin-conjugating enzyme]-L-cysteine + [acceptor protein]-L-lysine = [E2 ubiquitin-conjugating enzyme]-L-cysteine + N(6)-ubiquitinyl-[acceptor protein]-L-lysine.</text>
        <dbReference type="EC" id="2.3.2.27"/>
    </reaction>
</comment>
<feature type="compositionally biased region" description="Low complexity" evidence="10">
    <location>
        <begin position="231"/>
        <end position="252"/>
    </location>
</feature>
<evidence type="ECO:0000256" key="5">
    <source>
        <dbReference type="ARBA" id="ARBA00022723"/>
    </source>
</evidence>
<dbReference type="GO" id="GO:0006511">
    <property type="term" value="P:ubiquitin-dependent protein catabolic process"/>
    <property type="evidence" value="ECO:0007669"/>
    <property type="project" value="TreeGrafter"/>
</dbReference>
<dbReference type="AlphaFoldDB" id="A0A814D429"/>
<keyword evidence="6 9" id="KW-0863">Zinc-finger</keyword>
<comment type="pathway">
    <text evidence="2">Protein modification; protein ubiquitination.</text>
</comment>
<keyword evidence="15" id="KW-1185">Reference proteome</keyword>
<dbReference type="FunFam" id="3.30.40.10:FF:000069">
    <property type="entry name" value="E3 ubiquitin-protein ligase RNF115"/>
    <property type="match status" value="1"/>
</dbReference>
<sequence length="269" mass="29627">MATAVPDYYCHKCRLHIGHVTNFECPRCRDTFIEEIPPQHSSSHLRSNQPRNRSRIHFHGSTPFGTTTIVIGGGGGSSSHSSNNENREIDNPDIGTFFQTVLAQLVGGSQVPLAMQHGGGSGLNTLTLDALLTQFLNQMGENNGPAPASESRINSIPTVKITSAQARDSLQCAICMEEFKKNDEAKRLPCAHHFHEECILRWLRMHGTCPTCRITLDGDDTSNQEYNHFYSNQQSSSSSSSSSRNNNRRNNGGNHGPHSTSGSRLFDFD</sequence>
<evidence type="ECO:0000256" key="9">
    <source>
        <dbReference type="PROSITE-ProRule" id="PRU00175"/>
    </source>
</evidence>
<evidence type="ECO:0000256" key="10">
    <source>
        <dbReference type="SAM" id="MobiDB-lite"/>
    </source>
</evidence>
<evidence type="ECO:0000256" key="6">
    <source>
        <dbReference type="ARBA" id="ARBA00022771"/>
    </source>
</evidence>
<dbReference type="SUPFAM" id="SSF57850">
    <property type="entry name" value="RING/U-box"/>
    <property type="match status" value="1"/>
</dbReference>
<evidence type="ECO:0000256" key="2">
    <source>
        <dbReference type="ARBA" id="ARBA00004906"/>
    </source>
</evidence>
<accession>A0A814D429</accession>
<dbReference type="EC" id="2.3.2.27" evidence="3"/>
<dbReference type="InterPro" id="IPR013083">
    <property type="entry name" value="Znf_RING/FYVE/PHD"/>
</dbReference>
<dbReference type="PANTHER" id="PTHR45931:SF3">
    <property type="entry name" value="RING ZINC FINGER-CONTAINING PROTEIN"/>
    <property type="match status" value="1"/>
</dbReference>
<evidence type="ECO:0000259" key="11">
    <source>
        <dbReference type="PROSITE" id="PS50089"/>
    </source>
</evidence>
<name>A0A814D429_9BILA</name>
<dbReference type="GO" id="GO:0000209">
    <property type="term" value="P:protein polyubiquitination"/>
    <property type="evidence" value="ECO:0007669"/>
    <property type="project" value="UniProtKB-ARBA"/>
</dbReference>
<proteinExistence type="predicted"/>
<keyword evidence="7" id="KW-0833">Ubl conjugation pathway</keyword>
<evidence type="ECO:0000313" key="15">
    <source>
        <dbReference type="Proteomes" id="UP000663870"/>
    </source>
</evidence>
<dbReference type="GO" id="GO:0005634">
    <property type="term" value="C:nucleus"/>
    <property type="evidence" value="ECO:0007669"/>
    <property type="project" value="TreeGrafter"/>
</dbReference>
<dbReference type="InterPro" id="IPR051834">
    <property type="entry name" value="RING_finger_E3_ligase"/>
</dbReference>
<dbReference type="InterPro" id="IPR001841">
    <property type="entry name" value="Znf_RING"/>
</dbReference>
<evidence type="ECO:0000313" key="13">
    <source>
        <dbReference type="EMBL" id="CAF1199724.1"/>
    </source>
</evidence>
<evidence type="ECO:0000256" key="3">
    <source>
        <dbReference type="ARBA" id="ARBA00012483"/>
    </source>
</evidence>
<organism evidence="12 14">
    <name type="scientific">Rotaria sordida</name>
    <dbReference type="NCBI Taxonomy" id="392033"/>
    <lineage>
        <taxon>Eukaryota</taxon>
        <taxon>Metazoa</taxon>
        <taxon>Spiralia</taxon>
        <taxon>Gnathifera</taxon>
        <taxon>Rotifera</taxon>
        <taxon>Eurotatoria</taxon>
        <taxon>Bdelloidea</taxon>
        <taxon>Philodinida</taxon>
        <taxon>Philodinidae</taxon>
        <taxon>Rotaria</taxon>
    </lineage>
</organism>
<dbReference type="GO" id="GO:0008270">
    <property type="term" value="F:zinc ion binding"/>
    <property type="evidence" value="ECO:0007669"/>
    <property type="project" value="UniProtKB-KW"/>
</dbReference>
<dbReference type="SMART" id="SM00184">
    <property type="entry name" value="RING"/>
    <property type="match status" value="1"/>
</dbReference>
<dbReference type="GO" id="GO:0061630">
    <property type="term" value="F:ubiquitin protein ligase activity"/>
    <property type="evidence" value="ECO:0007669"/>
    <property type="project" value="UniProtKB-EC"/>
</dbReference>
<feature type="region of interest" description="Disordered" evidence="10">
    <location>
        <begin position="67"/>
        <end position="91"/>
    </location>
</feature>
<protein>
    <recommendedName>
        <fullName evidence="3">RING-type E3 ubiquitin transferase</fullName>
        <ecNumber evidence="3">2.3.2.27</ecNumber>
    </recommendedName>
</protein>
<evidence type="ECO:0000256" key="4">
    <source>
        <dbReference type="ARBA" id="ARBA00022679"/>
    </source>
</evidence>
<evidence type="ECO:0000313" key="14">
    <source>
        <dbReference type="Proteomes" id="UP000663854"/>
    </source>
</evidence>
<feature type="domain" description="RING-type" evidence="11">
    <location>
        <begin position="172"/>
        <end position="213"/>
    </location>
</feature>
<comment type="caution">
    <text evidence="12">The sequence shown here is derived from an EMBL/GenBank/DDBJ whole genome shotgun (WGS) entry which is preliminary data.</text>
</comment>